<dbReference type="EMBL" id="JBHTKR010000001">
    <property type="protein sequence ID" value="MFD1193243.1"/>
    <property type="molecule type" value="Genomic_DNA"/>
</dbReference>
<feature type="transmembrane region" description="Helical" evidence="6">
    <location>
        <begin position="145"/>
        <end position="164"/>
    </location>
</feature>
<sequence>MQAAVAGFGLGLSLILAIGAQNAFVLRQGIRRSHVLAVCLTCAISDALLIAAGVAGFGTLTQAAPWIEPAMRWGGAAFLIVYGARAFLSAWRGGAALETAGQGTEALRGVLLTCLALTWLNPHVYLDTVVLLGAVSAQYEDRLSFALGAMTASFVFFFSLGLGARRLAPLFARPGAWRALDAGVGLVMWTIAVTLIRGA</sequence>
<keyword evidence="4 6" id="KW-1133">Transmembrane helix</keyword>
<dbReference type="InterPro" id="IPR001123">
    <property type="entry name" value="LeuE-type"/>
</dbReference>
<name>A0ABW3T8L5_9RHOB</name>
<reference evidence="8" key="1">
    <citation type="journal article" date="2019" name="Int. J. Syst. Evol. Microbiol.">
        <title>The Global Catalogue of Microorganisms (GCM) 10K type strain sequencing project: providing services to taxonomists for standard genome sequencing and annotation.</title>
        <authorList>
            <consortium name="The Broad Institute Genomics Platform"/>
            <consortium name="The Broad Institute Genome Sequencing Center for Infectious Disease"/>
            <person name="Wu L."/>
            <person name="Ma J."/>
        </authorList>
    </citation>
    <scope>NUCLEOTIDE SEQUENCE [LARGE SCALE GENOMIC DNA]</scope>
    <source>
        <strain evidence="8">CCUG 55328</strain>
    </source>
</reference>
<feature type="transmembrane region" description="Helical" evidence="6">
    <location>
        <begin position="35"/>
        <end position="58"/>
    </location>
</feature>
<evidence type="ECO:0000256" key="5">
    <source>
        <dbReference type="ARBA" id="ARBA00023136"/>
    </source>
</evidence>
<keyword evidence="5 6" id="KW-0472">Membrane</keyword>
<dbReference type="Pfam" id="PF01810">
    <property type="entry name" value="LysE"/>
    <property type="match status" value="1"/>
</dbReference>
<feature type="transmembrane region" description="Helical" evidence="6">
    <location>
        <begin position="70"/>
        <end position="88"/>
    </location>
</feature>
<evidence type="ECO:0000313" key="8">
    <source>
        <dbReference type="Proteomes" id="UP001597151"/>
    </source>
</evidence>
<organism evidence="7 8">
    <name type="scientific">Seohaeicola saemankumensis</name>
    <dbReference type="NCBI Taxonomy" id="481181"/>
    <lineage>
        <taxon>Bacteria</taxon>
        <taxon>Pseudomonadati</taxon>
        <taxon>Pseudomonadota</taxon>
        <taxon>Alphaproteobacteria</taxon>
        <taxon>Rhodobacterales</taxon>
        <taxon>Roseobacteraceae</taxon>
        <taxon>Seohaeicola</taxon>
    </lineage>
</organism>
<feature type="transmembrane region" description="Helical" evidence="6">
    <location>
        <begin position="6"/>
        <end position="26"/>
    </location>
</feature>
<proteinExistence type="predicted"/>
<keyword evidence="3 6" id="KW-0812">Transmembrane</keyword>
<protein>
    <submittedName>
        <fullName evidence="7">LysE/ArgO family amino acid transporter</fullName>
    </submittedName>
</protein>
<comment type="subcellular location">
    <subcellularLocation>
        <location evidence="1">Cell membrane</location>
        <topology evidence="1">Multi-pass membrane protein</topology>
    </subcellularLocation>
</comment>
<feature type="transmembrane region" description="Helical" evidence="6">
    <location>
        <begin position="176"/>
        <end position="196"/>
    </location>
</feature>
<feature type="transmembrane region" description="Helical" evidence="6">
    <location>
        <begin position="109"/>
        <end position="125"/>
    </location>
</feature>
<evidence type="ECO:0000256" key="6">
    <source>
        <dbReference type="SAM" id="Phobius"/>
    </source>
</evidence>
<evidence type="ECO:0000313" key="7">
    <source>
        <dbReference type="EMBL" id="MFD1193243.1"/>
    </source>
</evidence>
<keyword evidence="2" id="KW-1003">Cell membrane</keyword>
<evidence type="ECO:0000256" key="4">
    <source>
        <dbReference type="ARBA" id="ARBA00022989"/>
    </source>
</evidence>
<comment type="caution">
    <text evidence="7">The sequence shown here is derived from an EMBL/GenBank/DDBJ whole genome shotgun (WGS) entry which is preliminary data.</text>
</comment>
<dbReference type="PANTHER" id="PTHR30086:SF20">
    <property type="entry name" value="ARGININE EXPORTER PROTEIN ARGO-RELATED"/>
    <property type="match status" value="1"/>
</dbReference>
<evidence type="ECO:0000256" key="2">
    <source>
        <dbReference type="ARBA" id="ARBA00022475"/>
    </source>
</evidence>
<keyword evidence="8" id="KW-1185">Reference proteome</keyword>
<gene>
    <name evidence="7" type="ORF">ACFQ3C_00995</name>
</gene>
<dbReference type="RefSeq" id="WP_380788321.1">
    <property type="nucleotide sequence ID" value="NZ_JBHTKR010000001.1"/>
</dbReference>
<accession>A0ABW3T8L5</accession>
<evidence type="ECO:0000256" key="1">
    <source>
        <dbReference type="ARBA" id="ARBA00004651"/>
    </source>
</evidence>
<dbReference type="Proteomes" id="UP001597151">
    <property type="component" value="Unassembled WGS sequence"/>
</dbReference>
<dbReference type="PANTHER" id="PTHR30086">
    <property type="entry name" value="ARGININE EXPORTER PROTEIN ARGO"/>
    <property type="match status" value="1"/>
</dbReference>
<evidence type="ECO:0000256" key="3">
    <source>
        <dbReference type="ARBA" id="ARBA00022692"/>
    </source>
</evidence>